<evidence type="ECO:0000256" key="2">
    <source>
        <dbReference type="ARBA" id="ARBA00022679"/>
    </source>
</evidence>
<accession>A0A7W5ZI35</accession>
<comment type="caution">
    <text evidence="7">The sequence shown here is derived from an EMBL/GenBank/DDBJ whole genome shotgun (WGS) entry which is preliminary data.</text>
</comment>
<dbReference type="AlphaFoldDB" id="A0A7W5ZI35"/>
<proteinExistence type="inferred from homology"/>
<comment type="similarity">
    <text evidence="1">Belongs to the methylthioribose kinase family.</text>
</comment>
<dbReference type="EMBL" id="JACIBY010000003">
    <property type="protein sequence ID" value="MBB3837697.1"/>
    <property type="molecule type" value="Genomic_DNA"/>
</dbReference>
<dbReference type="PANTHER" id="PTHR34273:SF2">
    <property type="entry name" value="METHYLTHIORIBOSE KINASE"/>
    <property type="match status" value="1"/>
</dbReference>
<keyword evidence="3" id="KW-0547">Nucleotide-binding</keyword>
<dbReference type="GO" id="GO:0005524">
    <property type="term" value="F:ATP binding"/>
    <property type="evidence" value="ECO:0007669"/>
    <property type="project" value="UniProtKB-KW"/>
</dbReference>
<evidence type="ECO:0000313" key="7">
    <source>
        <dbReference type="EMBL" id="MBB3837697.1"/>
    </source>
</evidence>
<dbReference type="Pfam" id="PF01636">
    <property type="entry name" value="APH"/>
    <property type="match status" value="1"/>
</dbReference>
<dbReference type="InterPro" id="IPR011009">
    <property type="entry name" value="Kinase-like_dom_sf"/>
</dbReference>
<dbReference type="RefSeq" id="WP_183972446.1">
    <property type="nucleotide sequence ID" value="NZ_JACIBY010000003.1"/>
</dbReference>
<feature type="domain" description="Aminoglycoside phosphotransferase" evidence="6">
    <location>
        <begin position="33"/>
        <end position="272"/>
    </location>
</feature>
<dbReference type="InterPro" id="IPR002575">
    <property type="entry name" value="Aminoglycoside_PTrfase"/>
</dbReference>
<dbReference type="GO" id="GO:0046522">
    <property type="term" value="F:S-methyl-5-thioribose kinase activity"/>
    <property type="evidence" value="ECO:0007669"/>
    <property type="project" value="UniProtKB-EC"/>
</dbReference>
<keyword evidence="8" id="KW-1185">Reference proteome</keyword>
<name>A0A7W5ZI35_9BACT</name>
<evidence type="ECO:0000256" key="5">
    <source>
        <dbReference type="ARBA" id="ARBA00022840"/>
    </source>
</evidence>
<dbReference type="Proteomes" id="UP000541352">
    <property type="component" value="Unassembled WGS sequence"/>
</dbReference>
<evidence type="ECO:0000259" key="6">
    <source>
        <dbReference type="Pfam" id="PF01636"/>
    </source>
</evidence>
<dbReference type="Gene3D" id="3.90.1200.10">
    <property type="match status" value="1"/>
</dbReference>
<evidence type="ECO:0000313" key="8">
    <source>
        <dbReference type="Proteomes" id="UP000541352"/>
    </source>
</evidence>
<keyword evidence="2 7" id="KW-0808">Transferase</keyword>
<reference evidence="7 8" key="1">
    <citation type="submission" date="2020-08" db="EMBL/GenBank/DDBJ databases">
        <title>Genomic Encyclopedia of Type Strains, Phase IV (KMG-IV): sequencing the most valuable type-strain genomes for metagenomic binning, comparative biology and taxonomic classification.</title>
        <authorList>
            <person name="Goeker M."/>
        </authorList>
    </citation>
    <scope>NUCLEOTIDE SEQUENCE [LARGE SCALE GENOMIC DNA]</scope>
    <source>
        <strain evidence="7 8">DSM 17976</strain>
    </source>
</reference>
<dbReference type="SUPFAM" id="SSF56112">
    <property type="entry name" value="Protein kinase-like (PK-like)"/>
    <property type="match status" value="1"/>
</dbReference>
<organism evidence="7 8">
    <name type="scientific">Runella defluvii</name>
    <dbReference type="NCBI Taxonomy" id="370973"/>
    <lineage>
        <taxon>Bacteria</taxon>
        <taxon>Pseudomonadati</taxon>
        <taxon>Bacteroidota</taxon>
        <taxon>Cytophagia</taxon>
        <taxon>Cytophagales</taxon>
        <taxon>Spirosomataceae</taxon>
        <taxon>Runella</taxon>
    </lineage>
</organism>
<evidence type="ECO:0000256" key="3">
    <source>
        <dbReference type="ARBA" id="ARBA00022741"/>
    </source>
</evidence>
<keyword evidence="4 7" id="KW-0418">Kinase</keyword>
<dbReference type="EC" id="2.7.1.100" evidence="7"/>
<gene>
    <name evidence="7" type="ORF">FHS57_001694</name>
</gene>
<sequence>MHLDITKAQALQEYLQAKGWLKENEPIFSLEIPGEGNMNYTLRVRTHDRTLIIKQARPYVEKYPQISAPCERAVIEAHFYEKIQEFASIQTFMPALIGVDESACILTLEDLGTSSDYTFLYQPQQKLSMVEAEALAHFLAMLHQLTWKETLDGTFANRAMRVLNHEHIFKFPFVENNGFDLDSLHDGFQMISMAYKVDPYLKKKVEELGQVYLSDGHSLLHGDFYPGSWLKTDSGLKVIDPEFCFYGCPEFDLGVLTAHLMLAKQDEDTIRKVYQAYGAVKNPQLVDQFTGVEIMRRLLGLAQLPLSLSLLDKEELLETAYEMIMK</sequence>
<evidence type="ECO:0000256" key="4">
    <source>
        <dbReference type="ARBA" id="ARBA00022777"/>
    </source>
</evidence>
<evidence type="ECO:0000256" key="1">
    <source>
        <dbReference type="ARBA" id="ARBA00010165"/>
    </source>
</evidence>
<dbReference type="Gene3D" id="3.30.200.20">
    <property type="entry name" value="Phosphorylase Kinase, domain 1"/>
    <property type="match status" value="1"/>
</dbReference>
<keyword evidence="5" id="KW-0067">ATP-binding</keyword>
<protein>
    <submittedName>
        <fullName evidence="7">5-methylthioribose kinase</fullName>
        <ecNumber evidence="7">2.7.1.100</ecNumber>
    </submittedName>
</protein>
<dbReference type="PANTHER" id="PTHR34273">
    <property type="entry name" value="METHYLTHIORIBOSE KINASE"/>
    <property type="match status" value="1"/>
</dbReference>